<reference evidence="3 4" key="1">
    <citation type="submission" date="2019-07" db="EMBL/GenBank/DDBJ databases">
        <title>Paenibacillus thiaminolyticus NRRL B-4156.</title>
        <authorList>
            <person name="Hehnly C."/>
            <person name="Zhang L."/>
        </authorList>
    </citation>
    <scope>NUCLEOTIDE SEQUENCE [LARGE SCALE GENOMIC DNA]</scope>
    <source>
        <strain evidence="3 4">NRRL B-4156</strain>
    </source>
</reference>
<reference evidence="2 5" key="2">
    <citation type="submission" date="2022-05" db="EMBL/GenBank/DDBJ databases">
        <title>Genome Sequencing of Bee-Associated Microbes.</title>
        <authorList>
            <person name="Dunlap C."/>
        </authorList>
    </citation>
    <scope>NUCLEOTIDE SEQUENCE [LARGE SCALE GENOMIC DNA]</scope>
    <source>
        <strain evidence="2 5">NRRL B-14613</strain>
    </source>
</reference>
<dbReference type="EMBL" id="CP041405">
    <property type="protein sequence ID" value="QDM42162.1"/>
    <property type="molecule type" value="Genomic_DNA"/>
</dbReference>
<evidence type="ECO:0000313" key="5">
    <source>
        <dbReference type="Proteomes" id="UP001209276"/>
    </source>
</evidence>
<accession>A0AAP9DQI0</accession>
<protein>
    <submittedName>
        <fullName evidence="3">Uncharacterized protein</fullName>
    </submittedName>
</protein>
<keyword evidence="1" id="KW-0812">Transmembrane</keyword>
<evidence type="ECO:0000256" key="1">
    <source>
        <dbReference type="SAM" id="Phobius"/>
    </source>
</evidence>
<dbReference type="Proteomes" id="UP000315377">
    <property type="component" value="Chromosome"/>
</dbReference>
<gene>
    <name evidence="3" type="ORF">FLT43_00530</name>
    <name evidence="2" type="ORF">M5W83_14790</name>
</gene>
<evidence type="ECO:0000313" key="4">
    <source>
        <dbReference type="Proteomes" id="UP000315377"/>
    </source>
</evidence>
<keyword evidence="5" id="KW-1185">Reference proteome</keyword>
<evidence type="ECO:0000313" key="3">
    <source>
        <dbReference type="EMBL" id="QDM42162.1"/>
    </source>
</evidence>
<keyword evidence="1" id="KW-0472">Membrane</keyword>
<dbReference type="Proteomes" id="UP001209276">
    <property type="component" value="Unassembled WGS sequence"/>
</dbReference>
<organism evidence="3 4">
    <name type="scientific">Paenibacillus thiaminolyticus</name>
    <name type="common">Bacillus thiaminolyticus</name>
    <dbReference type="NCBI Taxonomy" id="49283"/>
    <lineage>
        <taxon>Bacteria</taxon>
        <taxon>Bacillati</taxon>
        <taxon>Bacillota</taxon>
        <taxon>Bacilli</taxon>
        <taxon>Bacillales</taxon>
        <taxon>Paenibacillaceae</taxon>
        <taxon>Paenibacillus</taxon>
    </lineage>
</organism>
<dbReference type="EMBL" id="JAMDMM010000025">
    <property type="protein sequence ID" value="MCY9608413.1"/>
    <property type="molecule type" value="Genomic_DNA"/>
</dbReference>
<evidence type="ECO:0000313" key="2">
    <source>
        <dbReference type="EMBL" id="MCY9608413.1"/>
    </source>
</evidence>
<keyword evidence="1" id="KW-1133">Transmembrane helix</keyword>
<proteinExistence type="predicted"/>
<dbReference type="GeneID" id="76994485"/>
<dbReference type="AlphaFoldDB" id="A0AAP9DQI0"/>
<sequence length="411" mass="47759">MFIIPFVIAVIVSFAFEYVKGTNFRRGTIVSAMVLVFTFSVVVMDYFVQTYDTEVWSGTVINWYHKDAYDEWHPESCTTTTDRHGNSTTSCTPGYWEHHNAVNKIKTTDNGWMKVTYSPDGYLFDDDWPATASELKQMWPPGTPSASVHRYENKVQASYSLYKIDGIDEKDFPDLPKYPNAVTSFITINRIVGDVPNKEKANRVLNQKNSELNKFIPDPERPGKKRSWKQVNLIFVNVGENKNEDYGYALQNAWKNGNKNDFIVSFSMNRNGKLNWVHVFSWSEVEILKMEVRDYLMNKGKVTDFVPVVKKVSKMVAEKFERKEFADFSYLKVEVSEIAQIIIWILAGVTLVGQYSNYYKNERAEIQRLRKQLAPRTIQVGDKIIKIRVLKNDTDYYDMQSKYIVRDEETL</sequence>
<feature type="transmembrane region" description="Helical" evidence="1">
    <location>
        <begin position="25"/>
        <end position="48"/>
    </location>
</feature>
<dbReference type="RefSeq" id="WP_087443832.1">
    <property type="nucleotide sequence ID" value="NZ_CABMNB010000036.1"/>
</dbReference>
<name>A0AAP9DQI0_PANTH</name>